<dbReference type="GO" id="GO:0004497">
    <property type="term" value="F:monooxygenase activity"/>
    <property type="evidence" value="ECO:0007669"/>
    <property type="project" value="InterPro"/>
</dbReference>
<reference evidence="2 3" key="1">
    <citation type="submission" date="2019-05" db="EMBL/GenBank/DDBJ databases">
        <title>Draft genome sequence of Actinomadura geliboluensis A8036.</title>
        <authorList>
            <person name="Saricaoglu S."/>
            <person name="Isik K."/>
        </authorList>
    </citation>
    <scope>NUCLEOTIDE SEQUENCE [LARGE SCALE GENOMIC DNA]</scope>
    <source>
        <strain evidence="2 3">A8036</strain>
    </source>
</reference>
<sequence length="389" mass="41194">MTTVPAAADLTAADLADAPYPHLARLRERDPVALVPALGGRLVTSRELALRVLRDAATFTVDDPRFSTAQVVGPSMLSLDGPAHTRHRDPFARPFRPARTRERFTAFVEAEAARLVDGLAPDGRAELRGALAGPLAVAVVTEALGLEGVDAATVRSWYGAFVDAVSAITAGGTAPMAAAEAYRLLTAAVEEAITASRPGSLLAEAARDEAGLATAEVVANAAILMFGGIDTTEGMIANAALHLLGHPVQLKLVLDDRDLLPAAIEESLRLEPAAAVVDRYAVRDTELGGTAIRAGELVRVSITAANRDPAVFPDPDRFDVRRANAAEHLAFAHGPHFCFGAHLARLETRTALGALLGRLPGLRLDPGRPARPHGLVFRKPPRLDVRWDR</sequence>
<organism evidence="2 3">
    <name type="scientific">Actinomadura geliboluensis</name>
    <dbReference type="NCBI Taxonomy" id="882440"/>
    <lineage>
        <taxon>Bacteria</taxon>
        <taxon>Bacillati</taxon>
        <taxon>Actinomycetota</taxon>
        <taxon>Actinomycetes</taxon>
        <taxon>Streptosporangiales</taxon>
        <taxon>Thermomonosporaceae</taxon>
        <taxon>Actinomadura</taxon>
    </lineage>
</organism>
<dbReference type="EMBL" id="VCKZ01000304">
    <property type="protein sequence ID" value="TMR31371.1"/>
    <property type="molecule type" value="Genomic_DNA"/>
</dbReference>
<dbReference type="PRINTS" id="PR00359">
    <property type="entry name" value="BP450"/>
</dbReference>
<dbReference type="InterPro" id="IPR001128">
    <property type="entry name" value="Cyt_P450"/>
</dbReference>
<dbReference type="PANTHER" id="PTHR46696:SF3">
    <property type="entry name" value="PULCHERRIMINIC ACID SYNTHASE"/>
    <property type="match status" value="1"/>
</dbReference>
<name>A0A5S4GFS0_9ACTN</name>
<dbReference type="Proteomes" id="UP000305238">
    <property type="component" value="Unassembled WGS sequence"/>
</dbReference>
<evidence type="ECO:0000313" key="3">
    <source>
        <dbReference type="Proteomes" id="UP000305238"/>
    </source>
</evidence>
<proteinExistence type="inferred from homology"/>
<evidence type="ECO:0000313" key="2">
    <source>
        <dbReference type="EMBL" id="TMR31371.1"/>
    </source>
</evidence>
<dbReference type="PANTHER" id="PTHR46696">
    <property type="entry name" value="P450, PUTATIVE (EUROFUNG)-RELATED"/>
    <property type="match status" value="1"/>
</dbReference>
<dbReference type="SUPFAM" id="SSF48264">
    <property type="entry name" value="Cytochrome P450"/>
    <property type="match status" value="1"/>
</dbReference>
<gene>
    <name evidence="2" type="ORF">ETD96_31825</name>
</gene>
<dbReference type="InterPro" id="IPR036396">
    <property type="entry name" value="Cyt_P450_sf"/>
</dbReference>
<evidence type="ECO:0000256" key="1">
    <source>
        <dbReference type="ARBA" id="ARBA00010617"/>
    </source>
</evidence>
<dbReference type="InterPro" id="IPR002397">
    <property type="entry name" value="Cyt_P450_B"/>
</dbReference>
<comment type="similarity">
    <text evidence="1">Belongs to the cytochrome P450 family.</text>
</comment>
<protein>
    <submittedName>
        <fullName evidence="2">Cytochrome P450</fullName>
    </submittedName>
</protein>
<dbReference type="AlphaFoldDB" id="A0A5S4GFS0"/>
<dbReference type="GO" id="GO:0020037">
    <property type="term" value="F:heme binding"/>
    <property type="evidence" value="ECO:0007669"/>
    <property type="project" value="InterPro"/>
</dbReference>
<dbReference type="GO" id="GO:0005506">
    <property type="term" value="F:iron ion binding"/>
    <property type="evidence" value="ECO:0007669"/>
    <property type="project" value="InterPro"/>
</dbReference>
<dbReference type="RefSeq" id="WP_138640192.1">
    <property type="nucleotide sequence ID" value="NZ_VCKZ01000304.1"/>
</dbReference>
<comment type="caution">
    <text evidence="2">The sequence shown here is derived from an EMBL/GenBank/DDBJ whole genome shotgun (WGS) entry which is preliminary data.</text>
</comment>
<dbReference type="PRINTS" id="PR00385">
    <property type="entry name" value="P450"/>
</dbReference>
<dbReference type="Gene3D" id="1.10.630.10">
    <property type="entry name" value="Cytochrome P450"/>
    <property type="match status" value="1"/>
</dbReference>
<dbReference type="GO" id="GO:0016705">
    <property type="term" value="F:oxidoreductase activity, acting on paired donors, with incorporation or reduction of molecular oxygen"/>
    <property type="evidence" value="ECO:0007669"/>
    <property type="project" value="InterPro"/>
</dbReference>
<keyword evidence="3" id="KW-1185">Reference proteome</keyword>
<accession>A0A5S4GFS0</accession>
<dbReference type="Pfam" id="PF00067">
    <property type="entry name" value="p450"/>
    <property type="match status" value="1"/>
</dbReference>
<dbReference type="OrthoDB" id="3453696at2"/>